<organism evidence="1 2">
    <name type="scientific">Datura stramonium</name>
    <name type="common">Jimsonweed</name>
    <name type="synonym">Common thornapple</name>
    <dbReference type="NCBI Taxonomy" id="4076"/>
    <lineage>
        <taxon>Eukaryota</taxon>
        <taxon>Viridiplantae</taxon>
        <taxon>Streptophyta</taxon>
        <taxon>Embryophyta</taxon>
        <taxon>Tracheophyta</taxon>
        <taxon>Spermatophyta</taxon>
        <taxon>Magnoliopsida</taxon>
        <taxon>eudicotyledons</taxon>
        <taxon>Gunneridae</taxon>
        <taxon>Pentapetalae</taxon>
        <taxon>asterids</taxon>
        <taxon>lamiids</taxon>
        <taxon>Solanales</taxon>
        <taxon>Solanaceae</taxon>
        <taxon>Solanoideae</taxon>
        <taxon>Datureae</taxon>
        <taxon>Datura</taxon>
    </lineage>
</organism>
<name>A0ABS8V9E2_DATST</name>
<comment type="caution">
    <text evidence="1">The sequence shown here is derived from an EMBL/GenBank/DDBJ whole genome shotgun (WGS) entry which is preliminary data.</text>
</comment>
<sequence>MWEKCGGIAKASGKVCKRGRLVRHDMTLATKRASAESIAQGSDTLACGKCHYRIKFGMSAVARQWNCGRQMRLGNSAVAWPRSWCEGKAFGTKIGHAWLLARVRPCVGALAGRHMAQAVRQFLCVIVFGSIPCILP</sequence>
<reference evidence="1 2" key="1">
    <citation type="journal article" date="2021" name="BMC Genomics">
        <title>Datura genome reveals duplications of psychoactive alkaloid biosynthetic genes and high mutation rate following tissue culture.</title>
        <authorList>
            <person name="Rajewski A."/>
            <person name="Carter-House D."/>
            <person name="Stajich J."/>
            <person name="Litt A."/>
        </authorList>
    </citation>
    <scope>NUCLEOTIDE SEQUENCE [LARGE SCALE GENOMIC DNA]</scope>
    <source>
        <strain evidence="1">AR-01</strain>
    </source>
</reference>
<protein>
    <submittedName>
        <fullName evidence="1">Uncharacterized protein</fullName>
    </submittedName>
</protein>
<gene>
    <name evidence="1" type="ORF">HAX54_031651</name>
</gene>
<keyword evidence="2" id="KW-1185">Reference proteome</keyword>
<evidence type="ECO:0000313" key="1">
    <source>
        <dbReference type="EMBL" id="MCD9643805.1"/>
    </source>
</evidence>
<evidence type="ECO:0000313" key="2">
    <source>
        <dbReference type="Proteomes" id="UP000823775"/>
    </source>
</evidence>
<dbReference type="EMBL" id="JACEIK010004000">
    <property type="protein sequence ID" value="MCD9643805.1"/>
    <property type="molecule type" value="Genomic_DNA"/>
</dbReference>
<dbReference type="Proteomes" id="UP000823775">
    <property type="component" value="Unassembled WGS sequence"/>
</dbReference>
<proteinExistence type="predicted"/>
<accession>A0ABS8V9E2</accession>